<organism evidence="2">
    <name type="scientific">Chromera velia CCMP2878</name>
    <dbReference type="NCBI Taxonomy" id="1169474"/>
    <lineage>
        <taxon>Eukaryota</taxon>
        <taxon>Sar</taxon>
        <taxon>Alveolata</taxon>
        <taxon>Colpodellida</taxon>
        <taxon>Chromeraceae</taxon>
        <taxon>Chromera</taxon>
    </lineage>
</organism>
<dbReference type="EMBL" id="CDMZ01004622">
    <property type="protein sequence ID" value="CEM50293.1"/>
    <property type="molecule type" value="Genomic_DNA"/>
</dbReference>
<dbReference type="AlphaFoldDB" id="A0A0G4I0C9"/>
<gene>
    <name evidence="2" type="ORF">Cvel_9908</name>
</gene>
<evidence type="ECO:0000256" key="1">
    <source>
        <dbReference type="SAM" id="MobiDB-lite"/>
    </source>
</evidence>
<accession>A0A0G4I0C9</accession>
<reference evidence="2" key="1">
    <citation type="submission" date="2014-11" db="EMBL/GenBank/DDBJ databases">
        <authorList>
            <person name="Otto D Thomas"/>
            <person name="Naeem Raeece"/>
        </authorList>
    </citation>
    <scope>NUCLEOTIDE SEQUENCE</scope>
</reference>
<proteinExistence type="predicted"/>
<protein>
    <submittedName>
        <fullName evidence="2">Uncharacterized protein</fullName>
    </submittedName>
</protein>
<feature type="region of interest" description="Disordered" evidence="1">
    <location>
        <begin position="1"/>
        <end position="20"/>
    </location>
</feature>
<dbReference type="VEuPathDB" id="CryptoDB:Cvel_9908"/>
<feature type="compositionally biased region" description="Basic and acidic residues" evidence="1">
    <location>
        <begin position="1"/>
        <end position="19"/>
    </location>
</feature>
<name>A0A0G4I0C9_9ALVE</name>
<sequence>MKKVLKDGKKKKGNSEKETKKKHYYAHISLLIPEPLWRGMKANSSQKAEFRRELKEFCVKVGIPHAPDVKLDAHKPEAHLQPGKGDLCARMFIPTQLVYSSKDKEIQAKQAIDTNKVEMQEKKNGGVFQFQSFECSVMFRS</sequence>
<evidence type="ECO:0000313" key="2">
    <source>
        <dbReference type="EMBL" id="CEM50293.1"/>
    </source>
</evidence>